<dbReference type="InterPro" id="IPR036864">
    <property type="entry name" value="Zn2-C6_fun-type_DNA-bd_sf"/>
</dbReference>
<dbReference type="PROSITE" id="PS50048">
    <property type="entry name" value="ZN2_CY6_FUNGAL_2"/>
    <property type="match status" value="1"/>
</dbReference>
<sequence>MSSSTPSRSGRKPDKSPRSTPAGNTNSPPQDVVERSDVPCYTCRRRHVVCDRLISPTGCSKCAKRGIQCLGYQKPLRWADGVAVRGKFKGKFRPVVDREVVDVVRNTIQMQSSSAMQGTPDLLMGEISVDSIEREGKLVELMNYHNTIICAEQAAFEVPFGPTNVTNRKIAALSPSLMRQLPRDIVNCILGNAAVHMASRQSGSLPLEQLALESKVKVFHSFNSLLKSPKNQRPDVIICVGLLIFSMDLLEHGMDRWIVHFSGSMNIMRSLGGIDNLIGYYPSLELPLTGIAFFETFWIVLSHDPTTTTKTASREAVAKLCHRSSQKQRFYNPCPMPLMLAVWDIGTLSSRILQTRDAITFGDMHKRDQVLTNVLSFQPDEQNTIKQDTHNMAVEIQKLVGTAWKSAITVLVFRYLYFGRSNLAPRSQMQHSPTPSHTDPGPYYQGPEDTSLDDSMNEMGDADELDEHLSTSPYLTDPLPRSSSPYPSLLPFSEQADYLTTGYFSSDPLSRSPSPLPSPQFPDPPDFGLWDARYIRYNEAYSSLAASFHSMHNILDDNTLRYILMPLIILALVSKKGSNERKLCHSYFSRFKDHMTNPGGQTCSSPQGGEALGFDIPWDKLDAYSDAAQRQSGSALTQENELKGAPEWNWWDMLKEMDMDMICKCF</sequence>
<dbReference type="SUPFAM" id="SSF57701">
    <property type="entry name" value="Zn2/Cys6 DNA-binding domain"/>
    <property type="match status" value="1"/>
</dbReference>
<dbReference type="InterPro" id="IPR021858">
    <property type="entry name" value="Fun_TF"/>
</dbReference>
<dbReference type="Pfam" id="PF11951">
    <property type="entry name" value="Fungal_trans_2"/>
    <property type="match status" value="1"/>
</dbReference>
<feature type="region of interest" description="Disordered" evidence="2">
    <location>
        <begin position="426"/>
        <end position="459"/>
    </location>
</feature>
<dbReference type="OrthoDB" id="5386330at2759"/>
<keyword evidence="5" id="KW-1185">Reference proteome</keyword>
<feature type="compositionally biased region" description="Polar residues" evidence="2">
    <location>
        <begin position="18"/>
        <end position="29"/>
    </location>
</feature>
<dbReference type="Pfam" id="PF00172">
    <property type="entry name" value="Zn_clus"/>
    <property type="match status" value="1"/>
</dbReference>
<feature type="compositionally biased region" description="Polar residues" evidence="2">
    <location>
        <begin position="426"/>
        <end position="437"/>
    </location>
</feature>
<feature type="compositionally biased region" description="Acidic residues" evidence="2">
    <location>
        <begin position="450"/>
        <end position="459"/>
    </location>
</feature>
<feature type="region of interest" description="Disordered" evidence="2">
    <location>
        <begin position="1"/>
        <end position="34"/>
    </location>
</feature>
<dbReference type="Proteomes" id="UP000799428">
    <property type="component" value="Unassembled WGS sequence"/>
</dbReference>
<feature type="domain" description="Zn(2)-C6 fungal-type" evidence="3">
    <location>
        <begin position="39"/>
        <end position="69"/>
    </location>
</feature>
<evidence type="ECO:0000256" key="2">
    <source>
        <dbReference type="SAM" id="MobiDB-lite"/>
    </source>
</evidence>
<dbReference type="PROSITE" id="PS00463">
    <property type="entry name" value="ZN2_CY6_FUNGAL_1"/>
    <property type="match status" value="1"/>
</dbReference>
<proteinExistence type="predicted"/>
<evidence type="ECO:0000313" key="5">
    <source>
        <dbReference type="Proteomes" id="UP000799428"/>
    </source>
</evidence>
<dbReference type="CDD" id="cd00067">
    <property type="entry name" value="GAL4"/>
    <property type="match status" value="1"/>
</dbReference>
<dbReference type="InterPro" id="IPR001138">
    <property type="entry name" value="Zn2Cys6_DnaBD"/>
</dbReference>
<protein>
    <recommendedName>
        <fullName evidence="3">Zn(2)-C6 fungal-type domain-containing protein</fullName>
    </recommendedName>
</protein>
<dbReference type="EMBL" id="MU005768">
    <property type="protein sequence ID" value="KAF2710769.1"/>
    <property type="molecule type" value="Genomic_DNA"/>
</dbReference>
<reference evidence="4" key="1">
    <citation type="journal article" date="2020" name="Stud. Mycol.">
        <title>101 Dothideomycetes genomes: a test case for predicting lifestyles and emergence of pathogens.</title>
        <authorList>
            <person name="Haridas S."/>
            <person name="Albert R."/>
            <person name="Binder M."/>
            <person name="Bloem J."/>
            <person name="Labutti K."/>
            <person name="Salamov A."/>
            <person name="Andreopoulos B."/>
            <person name="Baker S."/>
            <person name="Barry K."/>
            <person name="Bills G."/>
            <person name="Bluhm B."/>
            <person name="Cannon C."/>
            <person name="Castanera R."/>
            <person name="Culley D."/>
            <person name="Daum C."/>
            <person name="Ezra D."/>
            <person name="Gonzalez J."/>
            <person name="Henrissat B."/>
            <person name="Kuo A."/>
            <person name="Liang C."/>
            <person name="Lipzen A."/>
            <person name="Lutzoni F."/>
            <person name="Magnuson J."/>
            <person name="Mondo S."/>
            <person name="Nolan M."/>
            <person name="Ohm R."/>
            <person name="Pangilinan J."/>
            <person name="Park H.-J."/>
            <person name="Ramirez L."/>
            <person name="Alfaro M."/>
            <person name="Sun H."/>
            <person name="Tritt A."/>
            <person name="Yoshinaga Y."/>
            <person name="Zwiers L.-H."/>
            <person name="Turgeon B."/>
            <person name="Goodwin S."/>
            <person name="Spatafora J."/>
            <person name="Crous P."/>
            <person name="Grigoriev I."/>
        </authorList>
    </citation>
    <scope>NUCLEOTIDE SEQUENCE</scope>
    <source>
        <strain evidence="4">CBS 279.74</strain>
    </source>
</reference>
<gene>
    <name evidence="4" type="ORF">K504DRAFT_465825</name>
</gene>
<dbReference type="GO" id="GO:0000981">
    <property type="term" value="F:DNA-binding transcription factor activity, RNA polymerase II-specific"/>
    <property type="evidence" value="ECO:0007669"/>
    <property type="project" value="InterPro"/>
</dbReference>
<name>A0A6G1KD45_9PLEO</name>
<keyword evidence="1" id="KW-0539">Nucleus</keyword>
<evidence type="ECO:0000313" key="4">
    <source>
        <dbReference type="EMBL" id="KAF2710769.1"/>
    </source>
</evidence>
<evidence type="ECO:0000256" key="1">
    <source>
        <dbReference type="ARBA" id="ARBA00023242"/>
    </source>
</evidence>
<evidence type="ECO:0000259" key="3">
    <source>
        <dbReference type="PROSITE" id="PS50048"/>
    </source>
</evidence>
<dbReference type="GO" id="GO:0008270">
    <property type="term" value="F:zinc ion binding"/>
    <property type="evidence" value="ECO:0007669"/>
    <property type="project" value="InterPro"/>
</dbReference>
<accession>A0A6G1KD45</accession>
<dbReference type="SMART" id="SM00066">
    <property type="entry name" value="GAL4"/>
    <property type="match status" value="1"/>
</dbReference>
<dbReference type="AlphaFoldDB" id="A0A6G1KD45"/>
<organism evidence="4 5">
    <name type="scientific">Pleomassaria siparia CBS 279.74</name>
    <dbReference type="NCBI Taxonomy" id="1314801"/>
    <lineage>
        <taxon>Eukaryota</taxon>
        <taxon>Fungi</taxon>
        <taxon>Dikarya</taxon>
        <taxon>Ascomycota</taxon>
        <taxon>Pezizomycotina</taxon>
        <taxon>Dothideomycetes</taxon>
        <taxon>Pleosporomycetidae</taxon>
        <taxon>Pleosporales</taxon>
        <taxon>Pleomassariaceae</taxon>
        <taxon>Pleomassaria</taxon>
    </lineage>
</organism>